<feature type="region of interest" description="Disordered" evidence="1">
    <location>
        <begin position="93"/>
        <end position="150"/>
    </location>
</feature>
<dbReference type="VEuPathDB" id="FungiDB:I303_04224"/>
<protein>
    <submittedName>
        <fullName evidence="2">Uncharacterized protein</fullName>
    </submittedName>
</protein>
<reference evidence="3" key="3">
    <citation type="submission" date="2024-02" db="EMBL/GenBank/DDBJ databases">
        <title>Comparative genomics of Cryptococcus and Kwoniella reveals pathogenesis evolution and contrasting modes of karyotype evolution via chromosome fusion or intercentromeric recombination.</title>
        <authorList>
            <person name="Coelho M.A."/>
            <person name="David-Palma M."/>
            <person name="Shea T."/>
            <person name="Bowers K."/>
            <person name="McGinley-Smith S."/>
            <person name="Mohammad A.W."/>
            <person name="Gnirke A."/>
            <person name="Yurkov A.M."/>
            <person name="Nowrousian M."/>
            <person name="Sun S."/>
            <person name="Cuomo C.A."/>
            <person name="Heitman J."/>
        </authorList>
    </citation>
    <scope>NUCLEOTIDE SEQUENCE</scope>
    <source>
        <strain evidence="3">CBS 10117</strain>
    </source>
</reference>
<proteinExistence type="predicted"/>
<sequence>MYADETFEEYRRRNQYIPSRYFPHNCASDNPYDGPSSRPSRPSRPTGTTQPPHHNVNVNTISNIHANPTISSGNNPSTRYGTSNLYSPYAALGSSAPSTGSRMSTNHPSGPPPPYSSEIPTTPSSPIRPSPSLITQPHSQIPSPRFANSNHDHTNLEVALPIPVSIREEACIHDQSYKASLLEMAFAERFRASRFSKTTWYDEDFQTSRKTMEENDASLQSAWGDMQSGRFSGISEGFVHVPYTNKEDWKRDKELLLAPQLSREDKARAVEEAKEWTNDTCHLSDLQINNWRRADFGLSPRPY</sequence>
<dbReference type="RefSeq" id="XP_018262744.1">
    <property type="nucleotide sequence ID" value="XM_018407533.1"/>
</dbReference>
<dbReference type="OrthoDB" id="10629454at2759"/>
<dbReference type="EMBL" id="KI894031">
    <property type="protein sequence ID" value="OBR84902.1"/>
    <property type="molecule type" value="Genomic_DNA"/>
</dbReference>
<evidence type="ECO:0000313" key="4">
    <source>
        <dbReference type="Proteomes" id="UP000078595"/>
    </source>
</evidence>
<gene>
    <name evidence="2" type="ORF">I303_04224</name>
    <name evidence="3" type="ORF">I303_104795</name>
</gene>
<keyword evidence="4" id="KW-1185">Reference proteome</keyword>
<dbReference type="AlphaFoldDB" id="A0A1A6A4B5"/>
<evidence type="ECO:0000313" key="3">
    <source>
        <dbReference type="EMBL" id="WWC62200.1"/>
    </source>
</evidence>
<reference evidence="3" key="2">
    <citation type="submission" date="2013-07" db="EMBL/GenBank/DDBJ databases">
        <authorList>
            <consortium name="The Broad Institute Genome Sequencing Platform"/>
            <person name="Cuomo C."/>
            <person name="Litvintseva A."/>
            <person name="Chen Y."/>
            <person name="Heitman J."/>
            <person name="Sun S."/>
            <person name="Springer D."/>
            <person name="Dromer F."/>
            <person name="Young S.K."/>
            <person name="Zeng Q."/>
            <person name="Gargeya S."/>
            <person name="Fitzgerald M."/>
            <person name="Abouelleil A."/>
            <person name="Alvarado L."/>
            <person name="Berlin A.M."/>
            <person name="Chapman S.B."/>
            <person name="Dewar J."/>
            <person name="Goldberg J."/>
            <person name="Griggs A."/>
            <person name="Gujja S."/>
            <person name="Hansen M."/>
            <person name="Howarth C."/>
            <person name="Imamovic A."/>
            <person name="Larimer J."/>
            <person name="McCowan C."/>
            <person name="Murphy C."/>
            <person name="Pearson M."/>
            <person name="Priest M."/>
            <person name="Roberts A."/>
            <person name="Saif S."/>
            <person name="Shea T."/>
            <person name="Sykes S."/>
            <person name="Wortman J."/>
            <person name="Nusbaum C."/>
            <person name="Birren B."/>
        </authorList>
    </citation>
    <scope>NUCLEOTIDE SEQUENCE</scope>
    <source>
        <strain evidence="3">CBS 10117</strain>
    </source>
</reference>
<accession>A0A1A6A4B5</accession>
<dbReference type="Proteomes" id="UP000078595">
    <property type="component" value="Chromosome 5"/>
</dbReference>
<dbReference type="GeneID" id="28967923"/>
<reference evidence="2" key="1">
    <citation type="submission" date="2013-07" db="EMBL/GenBank/DDBJ databases">
        <title>The Genome Sequence of Cryptococcus dejecticola CBS10117.</title>
        <authorList>
            <consortium name="The Broad Institute Genome Sequencing Platform"/>
            <person name="Cuomo C."/>
            <person name="Litvintseva A."/>
            <person name="Chen Y."/>
            <person name="Heitman J."/>
            <person name="Sun S."/>
            <person name="Springer D."/>
            <person name="Dromer F."/>
            <person name="Young S.K."/>
            <person name="Zeng Q."/>
            <person name="Gargeya S."/>
            <person name="Fitzgerald M."/>
            <person name="Abouelleil A."/>
            <person name="Alvarado L."/>
            <person name="Berlin A.M."/>
            <person name="Chapman S.B."/>
            <person name="Dewar J."/>
            <person name="Goldberg J."/>
            <person name="Griggs A."/>
            <person name="Gujja S."/>
            <person name="Hansen M."/>
            <person name="Howarth C."/>
            <person name="Imamovic A."/>
            <person name="Larimer J."/>
            <person name="McCowan C."/>
            <person name="Murphy C."/>
            <person name="Pearson M."/>
            <person name="Priest M."/>
            <person name="Roberts A."/>
            <person name="Saif S."/>
            <person name="Shea T."/>
            <person name="Sykes S."/>
            <person name="Wortman J."/>
            <person name="Nusbaum C."/>
            <person name="Birren B."/>
        </authorList>
    </citation>
    <scope>NUCLEOTIDE SEQUENCE [LARGE SCALE GENOMIC DNA]</scope>
    <source>
        <strain evidence="2">CBS 10117</strain>
    </source>
</reference>
<feature type="compositionally biased region" description="Low complexity" evidence="1">
    <location>
        <begin position="35"/>
        <end position="45"/>
    </location>
</feature>
<feature type="compositionally biased region" description="Polar residues" evidence="1">
    <location>
        <begin position="136"/>
        <end position="149"/>
    </location>
</feature>
<evidence type="ECO:0000256" key="1">
    <source>
        <dbReference type="SAM" id="MobiDB-lite"/>
    </source>
</evidence>
<name>A0A1A6A4B5_9TREE</name>
<dbReference type="EMBL" id="CP144534">
    <property type="protein sequence ID" value="WWC62200.1"/>
    <property type="molecule type" value="Genomic_DNA"/>
</dbReference>
<organism evidence="2">
    <name type="scientific">Kwoniella dejecticola CBS 10117</name>
    <dbReference type="NCBI Taxonomy" id="1296121"/>
    <lineage>
        <taxon>Eukaryota</taxon>
        <taxon>Fungi</taxon>
        <taxon>Dikarya</taxon>
        <taxon>Basidiomycota</taxon>
        <taxon>Agaricomycotina</taxon>
        <taxon>Tremellomycetes</taxon>
        <taxon>Tremellales</taxon>
        <taxon>Cryptococcaceae</taxon>
        <taxon>Kwoniella</taxon>
    </lineage>
</organism>
<evidence type="ECO:0000313" key="2">
    <source>
        <dbReference type="EMBL" id="OBR84902.1"/>
    </source>
</evidence>
<feature type="compositionally biased region" description="Polar residues" evidence="1">
    <location>
        <begin position="46"/>
        <end position="81"/>
    </location>
</feature>
<feature type="compositionally biased region" description="Low complexity" evidence="1">
    <location>
        <begin position="116"/>
        <end position="135"/>
    </location>
</feature>
<dbReference type="KEGG" id="kdj:28967923"/>
<feature type="region of interest" description="Disordered" evidence="1">
    <location>
        <begin position="15"/>
        <end position="81"/>
    </location>
</feature>